<protein>
    <submittedName>
        <fullName evidence="1">Uncharacterized protein</fullName>
    </submittedName>
</protein>
<gene>
    <name evidence="1" type="ORF">O6H91_04G104100</name>
</gene>
<accession>A0ACC2E0I6</accession>
<keyword evidence="2" id="KW-1185">Reference proteome</keyword>
<reference evidence="2" key="1">
    <citation type="journal article" date="2024" name="Proc. Natl. Acad. Sci. U.S.A.">
        <title>Extraordinary preservation of gene collinearity over three hundred million years revealed in homosporous lycophytes.</title>
        <authorList>
            <person name="Li C."/>
            <person name="Wickell D."/>
            <person name="Kuo L.Y."/>
            <person name="Chen X."/>
            <person name="Nie B."/>
            <person name="Liao X."/>
            <person name="Peng D."/>
            <person name="Ji J."/>
            <person name="Jenkins J."/>
            <person name="Williams M."/>
            <person name="Shu S."/>
            <person name="Plott C."/>
            <person name="Barry K."/>
            <person name="Rajasekar S."/>
            <person name="Grimwood J."/>
            <person name="Han X."/>
            <person name="Sun S."/>
            <person name="Hou Z."/>
            <person name="He W."/>
            <person name="Dai G."/>
            <person name="Sun C."/>
            <person name="Schmutz J."/>
            <person name="Leebens-Mack J.H."/>
            <person name="Li F.W."/>
            <person name="Wang L."/>
        </authorList>
    </citation>
    <scope>NUCLEOTIDE SEQUENCE [LARGE SCALE GENOMIC DNA]</scope>
    <source>
        <strain evidence="2">cv. PW_Plant_1</strain>
    </source>
</reference>
<organism evidence="1 2">
    <name type="scientific">Diphasiastrum complanatum</name>
    <name type="common">Issler's clubmoss</name>
    <name type="synonym">Lycopodium complanatum</name>
    <dbReference type="NCBI Taxonomy" id="34168"/>
    <lineage>
        <taxon>Eukaryota</taxon>
        <taxon>Viridiplantae</taxon>
        <taxon>Streptophyta</taxon>
        <taxon>Embryophyta</taxon>
        <taxon>Tracheophyta</taxon>
        <taxon>Lycopodiopsida</taxon>
        <taxon>Lycopodiales</taxon>
        <taxon>Lycopodiaceae</taxon>
        <taxon>Lycopodioideae</taxon>
        <taxon>Diphasiastrum</taxon>
    </lineage>
</organism>
<sequence>MAEMGFSSIVILRPRWGAPPMAGCCHFGLVSRDKSASSAHWSRAGSNTGALHVCERRNFGWSPKTDMAPELRNSPRKTSKFLAMATLIVEEAPVGLDLASLKKDVLSVVAGLDRGLLASKEDVSAADNAARTLEAAGGAVEFPDELEKLQGKWRLIYSSAFASGNLGGTRPGPPAGQFPLTLGQVFQRIDTLSQELDNIVDLRFNLFWPLPVLEVTATLAHKFELTGKTGIRIIFEKTRLKAGGNLSELPPVDLPKLPEFLRPSSNSRSGQFEVTFLDEDFRITRGDRGELRIFVKL</sequence>
<name>A0ACC2E0I6_DIPCM</name>
<comment type="caution">
    <text evidence="1">The sequence shown here is derived from an EMBL/GenBank/DDBJ whole genome shotgun (WGS) entry which is preliminary data.</text>
</comment>
<proteinExistence type="predicted"/>
<dbReference type="EMBL" id="CM055095">
    <property type="protein sequence ID" value="KAJ7559865.1"/>
    <property type="molecule type" value="Genomic_DNA"/>
</dbReference>
<evidence type="ECO:0000313" key="2">
    <source>
        <dbReference type="Proteomes" id="UP001162992"/>
    </source>
</evidence>
<evidence type="ECO:0000313" key="1">
    <source>
        <dbReference type="EMBL" id="KAJ7559865.1"/>
    </source>
</evidence>
<dbReference type="Proteomes" id="UP001162992">
    <property type="component" value="Chromosome 4"/>
</dbReference>